<comment type="similarity">
    <text evidence="1">Belongs to the CFAP298 family.</text>
</comment>
<evidence type="ECO:0000313" key="3">
    <source>
        <dbReference type="EMBL" id="CAE0431548.1"/>
    </source>
</evidence>
<sequence length="376" mass="42519">MLINVVEANSDTSTGDFWFETPCERNAGDVAKELSRIFNLRLFILLSCELLLEKAEDSNTKEKVGLIKNEKPTSNDTEPKIFQLHELIGTAGEIAALLNTDVGPLVEDKLLNIKRDIIALAHAQSFALDLESAVLLHLQKGEESNKNLTLCRYLDEENTSIWWVRKPFDSEKELSTRVGKNEKTKIKVALRDQAITTTTAVATINKHVTTSGTCDAMPKDQVRTTRLSKFLTKGKREKEEKEKENHMKKNKYMEEEETAKANNLQREGENSEFSEEWSLKPEVFSKLRDSKELRDMLKDPQLQKIITSIDSSPNRSSKLQQFMDTDSEFLGFVDKCLNVIGATSQSLPSASRPEFDPSDVLMLKKPQLPSVPDIDL</sequence>
<dbReference type="InterPro" id="IPR021298">
    <property type="entry name" value="CFAP298"/>
</dbReference>
<evidence type="ECO:0000259" key="2">
    <source>
        <dbReference type="Pfam" id="PF21373"/>
    </source>
</evidence>
<evidence type="ECO:0000256" key="1">
    <source>
        <dbReference type="ARBA" id="ARBA00009619"/>
    </source>
</evidence>
<name>A0A7S3PFE3_9STRA</name>
<dbReference type="GO" id="GO:0003352">
    <property type="term" value="P:regulation of cilium movement"/>
    <property type="evidence" value="ECO:0007669"/>
    <property type="project" value="InterPro"/>
</dbReference>
<gene>
    <name evidence="3" type="ORF">ASTO00021_LOCUS1885</name>
</gene>
<organism evidence="3">
    <name type="scientific">Aplanochytrium stocchinoi</name>
    <dbReference type="NCBI Taxonomy" id="215587"/>
    <lineage>
        <taxon>Eukaryota</taxon>
        <taxon>Sar</taxon>
        <taxon>Stramenopiles</taxon>
        <taxon>Bigyra</taxon>
        <taxon>Labyrinthulomycetes</taxon>
        <taxon>Thraustochytrida</taxon>
        <taxon>Thraustochytriidae</taxon>
        <taxon>Aplanochytrium</taxon>
    </lineage>
</organism>
<protein>
    <recommendedName>
        <fullName evidence="2">Zinc finger HIT domain-containing protein</fullName>
    </recommendedName>
</protein>
<dbReference type="Pfam" id="PF21373">
    <property type="entry name" value="ZNHIT3_C"/>
    <property type="match status" value="1"/>
</dbReference>
<dbReference type="AlphaFoldDB" id="A0A7S3PFE3"/>
<dbReference type="PANTHER" id="PTHR13238">
    <property type="entry name" value="PROTEIN C21ORF59"/>
    <property type="match status" value="1"/>
</dbReference>
<dbReference type="InterPro" id="IPR048371">
    <property type="entry name" value="ZNHIT3_C"/>
</dbReference>
<reference evidence="3" key="1">
    <citation type="submission" date="2021-01" db="EMBL/GenBank/DDBJ databases">
        <authorList>
            <person name="Corre E."/>
            <person name="Pelletier E."/>
            <person name="Niang G."/>
            <person name="Scheremetjew M."/>
            <person name="Finn R."/>
            <person name="Kale V."/>
            <person name="Holt S."/>
            <person name="Cochrane G."/>
            <person name="Meng A."/>
            <person name="Brown T."/>
            <person name="Cohen L."/>
        </authorList>
    </citation>
    <scope>NUCLEOTIDE SEQUENCE</scope>
    <source>
        <strain evidence="3">GSBS06</strain>
    </source>
</reference>
<proteinExistence type="inferred from homology"/>
<accession>A0A7S3PFE3</accession>
<feature type="domain" description="Zinc finger HIT" evidence="2">
    <location>
        <begin position="286"/>
        <end position="340"/>
    </location>
</feature>
<dbReference type="EMBL" id="HBIN01002811">
    <property type="protein sequence ID" value="CAE0431548.1"/>
    <property type="molecule type" value="Transcribed_RNA"/>
</dbReference>
<dbReference type="PANTHER" id="PTHR13238:SF0">
    <property type="entry name" value="CILIA- AND FLAGELLA-ASSOCIATED PROTEIN 298"/>
    <property type="match status" value="1"/>
</dbReference>